<evidence type="ECO:0000256" key="5">
    <source>
        <dbReference type="ARBA" id="ARBA00022989"/>
    </source>
</evidence>
<dbReference type="SUPFAM" id="SSF116726">
    <property type="entry name" value="TrkA C-terminal domain-like"/>
    <property type="match status" value="2"/>
</dbReference>
<evidence type="ECO:0000256" key="3">
    <source>
        <dbReference type="ARBA" id="ARBA00022692"/>
    </source>
</evidence>
<dbReference type="Proteomes" id="UP000034287">
    <property type="component" value="Unassembled WGS sequence"/>
</dbReference>
<keyword evidence="2" id="KW-0813">Transport</keyword>
<dbReference type="PATRIC" id="fig|1432562.3.peg.1843"/>
<feature type="transmembrane region" description="Helical" evidence="7">
    <location>
        <begin position="141"/>
        <end position="165"/>
    </location>
</feature>
<dbReference type="Pfam" id="PF02080">
    <property type="entry name" value="TrkA_C"/>
    <property type="match status" value="2"/>
</dbReference>
<evidence type="ECO:0000256" key="6">
    <source>
        <dbReference type="ARBA" id="ARBA00023136"/>
    </source>
</evidence>
<dbReference type="PANTHER" id="PTHR43652">
    <property type="entry name" value="BASIC AMINO ACID ANTIPORTER YFCC-RELATED"/>
    <property type="match status" value="1"/>
</dbReference>
<dbReference type="InterPro" id="IPR004680">
    <property type="entry name" value="Cit_transptr-like_dom"/>
</dbReference>
<evidence type="ECO:0000313" key="9">
    <source>
        <dbReference type="EMBL" id="KKK34160.1"/>
    </source>
</evidence>
<dbReference type="OrthoDB" id="9765532at2"/>
<dbReference type="InterPro" id="IPR036721">
    <property type="entry name" value="RCK_C_sf"/>
</dbReference>
<dbReference type="Gene3D" id="3.30.70.1450">
    <property type="entry name" value="Regulator of K+ conductance, C-terminal domain"/>
    <property type="match status" value="2"/>
</dbReference>
<dbReference type="GO" id="GO:0005886">
    <property type="term" value="C:plasma membrane"/>
    <property type="evidence" value="ECO:0007669"/>
    <property type="project" value="TreeGrafter"/>
</dbReference>
<feature type="domain" description="RCK C-terminal" evidence="8">
    <location>
        <begin position="298"/>
        <end position="382"/>
    </location>
</feature>
<feature type="domain" description="RCK C-terminal" evidence="8">
    <location>
        <begin position="205"/>
        <end position="290"/>
    </location>
</feature>
<keyword evidence="4" id="KW-0677">Repeat</keyword>
<protein>
    <submittedName>
        <fullName evidence="9">Potassium transporter TrkA</fullName>
    </submittedName>
</protein>
<accession>A0A0M2SNC8</accession>
<evidence type="ECO:0000256" key="1">
    <source>
        <dbReference type="ARBA" id="ARBA00004141"/>
    </source>
</evidence>
<comment type="subcellular location">
    <subcellularLocation>
        <location evidence="1">Membrane</location>
        <topology evidence="1">Multi-pass membrane protein</topology>
    </subcellularLocation>
</comment>
<organism evidence="9 10">
    <name type="scientific">Salinicoccus sediminis</name>
    <dbReference type="NCBI Taxonomy" id="1432562"/>
    <lineage>
        <taxon>Bacteria</taxon>
        <taxon>Bacillati</taxon>
        <taxon>Bacillota</taxon>
        <taxon>Bacilli</taxon>
        <taxon>Bacillales</taxon>
        <taxon>Staphylococcaceae</taxon>
        <taxon>Salinicoccus</taxon>
    </lineage>
</organism>
<dbReference type="InterPro" id="IPR006037">
    <property type="entry name" value="RCK_C"/>
</dbReference>
<feature type="transmembrane region" description="Helical" evidence="7">
    <location>
        <begin position="571"/>
        <end position="591"/>
    </location>
</feature>
<dbReference type="GO" id="GO:0006813">
    <property type="term" value="P:potassium ion transport"/>
    <property type="evidence" value="ECO:0007669"/>
    <property type="project" value="InterPro"/>
</dbReference>
<feature type="transmembrane region" description="Helical" evidence="7">
    <location>
        <begin position="6"/>
        <end position="23"/>
    </location>
</feature>
<keyword evidence="3 7" id="KW-0812">Transmembrane</keyword>
<gene>
    <name evidence="9" type="ORF">WN59_09325</name>
</gene>
<feature type="transmembrane region" description="Helical" evidence="7">
    <location>
        <begin position="56"/>
        <end position="76"/>
    </location>
</feature>
<proteinExistence type="predicted"/>
<evidence type="ECO:0000256" key="2">
    <source>
        <dbReference type="ARBA" id="ARBA00022448"/>
    </source>
</evidence>
<feature type="transmembrane region" description="Helical" evidence="7">
    <location>
        <begin position="447"/>
        <end position="466"/>
    </location>
</feature>
<dbReference type="RefSeq" id="WP_046517241.1">
    <property type="nucleotide sequence ID" value="NZ_LAYZ01000024.1"/>
</dbReference>
<reference evidence="9 10" key="1">
    <citation type="submission" date="2015-04" db="EMBL/GenBank/DDBJ databases">
        <title>Taxonomic description and genome sequence of Salinicoccus sediminis sp. nov., a novel hyper halotolerant bacterium isolated from marine sediment.</title>
        <authorList>
            <person name="Mathan Kumar R."/>
            <person name="Kaur G."/>
            <person name="Kumar N."/>
            <person name="Kumar A."/>
            <person name="Singh N.K."/>
            <person name="Kaur N."/>
            <person name="Mayilraj S."/>
        </authorList>
    </citation>
    <scope>NUCLEOTIDE SEQUENCE [LARGE SCALE GENOMIC DNA]</scope>
    <source>
        <strain evidence="9 10">SV-16</strain>
    </source>
</reference>
<feature type="transmembrane region" description="Helical" evidence="7">
    <location>
        <begin position="486"/>
        <end position="519"/>
    </location>
</feature>
<dbReference type="AlphaFoldDB" id="A0A0M2SNC8"/>
<feature type="transmembrane region" description="Helical" evidence="7">
    <location>
        <begin position="30"/>
        <end position="50"/>
    </location>
</feature>
<keyword evidence="10" id="KW-1185">Reference proteome</keyword>
<feature type="transmembrane region" description="Helical" evidence="7">
    <location>
        <begin position="531"/>
        <end position="551"/>
    </location>
</feature>
<dbReference type="Pfam" id="PF03600">
    <property type="entry name" value="CitMHS"/>
    <property type="match status" value="1"/>
</dbReference>
<comment type="caution">
    <text evidence="9">The sequence shown here is derived from an EMBL/GenBank/DDBJ whole genome shotgun (WGS) entry which is preliminary data.</text>
</comment>
<dbReference type="EMBL" id="LAYZ01000024">
    <property type="protein sequence ID" value="KKK34160.1"/>
    <property type="molecule type" value="Genomic_DNA"/>
</dbReference>
<feature type="transmembrane region" description="Helical" evidence="7">
    <location>
        <begin position="402"/>
        <end position="435"/>
    </location>
</feature>
<keyword evidence="5 7" id="KW-1133">Transmembrane helix</keyword>
<name>A0A0M2SNC8_9STAP</name>
<dbReference type="STRING" id="1432562.WN59_09325"/>
<evidence type="ECO:0000256" key="4">
    <source>
        <dbReference type="ARBA" id="ARBA00022737"/>
    </source>
</evidence>
<dbReference type="PROSITE" id="PS51202">
    <property type="entry name" value="RCK_C"/>
    <property type="match status" value="2"/>
</dbReference>
<feature type="transmembrane region" description="Helical" evidence="7">
    <location>
        <begin position="177"/>
        <end position="200"/>
    </location>
</feature>
<keyword evidence="6 7" id="KW-0472">Membrane</keyword>
<dbReference type="PANTHER" id="PTHR43652:SF2">
    <property type="entry name" value="BASIC AMINO ACID ANTIPORTER YFCC-RELATED"/>
    <property type="match status" value="1"/>
</dbReference>
<evidence type="ECO:0000256" key="7">
    <source>
        <dbReference type="SAM" id="Phobius"/>
    </source>
</evidence>
<sequence length="592" mass="64838">MTGEMIFVALMIVVMLIMLLFEVMRADFTVFSFLVIFLLTGVISTEQALSGFSNEGMLTVLLLFIVAGAIQKHGIIENFINRILNDSRSPRKSMLKLLAPVAVSSGFLNNTPIVVTLTPIIKNWCQKNDISPSKFLIPLSYMTILGGTITLIGTSTTLIVHGLLIQSGLEGFSFFQLSVVGIPITISGLIYILTIGYLLLPSTLGAKEQIRQEVKEFLAEAVVERDFEYIGSHIIDASTTSLKNVYIIEIIREEERIFPVTPTTIIREGDHLLFSGTLNTIADLQKQKGLNVITGTNETLESLNYGDNHLVEAVVSHQSSMVSHSLKSSMFRNRYNAGVIAVHRNNERIKSRVGDIIMKPGDTLLMLCGERFLEDHMHSSDFYVMTSVSPPDSLKQNSVKGWIAIILLLAMVSSVTFGLLSMFEAMLIAVVILLGFKLIDAEEAFSYIQVNVLLLIASAFGVGAALTQSGLAQLIAENMVAFARPFGIIGIIVILYIVTNIFTELITNSAAAVLMFPIALEISSQMDSDHIGFVVLIAIAGSASFITPIGYQTNLIVYGPGGYKFSDYIKVGTPLSLITMVIATFIIYTVWF</sequence>
<dbReference type="GO" id="GO:0008324">
    <property type="term" value="F:monoatomic cation transmembrane transporter activity"/>
    <property type="evidence" value="ECO:0007669"/>
    <property type="project" value="InterPro"/>
</dbReference>
<evidence type="ECO:0000259" key="8">
    <source>
        <dbReference type="PROSITE" id="PS51202"/>
    </source>
</evidence>
<evidence type="ECO:0000313" key="10">
    <source>
        <dbReference type="Proteomes" id="UP000034287"/>
    </source>
</evidence>
<dbReference type="InterPro" id="IPR051679">
    <property type="entry name" value="DASS-Related_Transporters"/>
</dbReference>